<evidence type="ECO:0000256" key="3">
    <source>
        <dbReference type="ARBA" id="ARBA00022519"/>
    </source>
</evidence>
<dbReference type="Proteomes" id="UP000565628">
    <property type="component" value="Unassembled WGS sequence"/>
</dbReference>
<evidence type="ECO:0000313" key="35">
    <source>
        <dbReference type="Proteomes" id="UP000541955"/>
    </source>
</evidence>
<evidence type="ECO:0000313" key="25">
    <source>
        <dbReference type="EMBL" id="MBC2285068.1"/>
    </source>
</evidence>
<evidence type="ECO:0000313" key="20">
    <source>
        <dbReference type="EMBL" id="MBC2003169.1"/>
    </source>
</evidence>
<dbReference type="EMBL" id="JAAROL010000003">
    <property type="protein sequence ID" value="MBC1332289.1"/>
    <property type="molecule type" value="Genomic_DNA"/>
</dbReference>
<evidence type="ECO:0000313" key="18">
    <source>
        <dbReference type="EMBL" id="MBC1793466.1"/>
    </source>
</evidence>
<comment type="caution">
    <text evidence="10">The sequence shown here is derived from an EMBL/GenBank/DDBJ whole genome shotgun (WGS) entry which is preliminary data.</text>
</comment>
<dbReference type="Pfam" id="PF12821">
    <property type="entry name" value="ThrE_2"/>
    <property type="match status" value="1"/>
</dbReference>
<name>A0A099W6N0_9LIST</name>
<dbReference type="Proteomes" id="UP000529446">
    <property type="component" value="Unassembled WGS sequence"/>
</dbReference>
<keyword evidence="5 8" id="KW-1133">Transmembrane helix</keyword>
<evidence type="ECO:0000313" key="10">
    <source>
        <dbReference type="EMBL" id="KGL39785.1"/>
    </source>
</evidence>
<dbReference type="Proteomes" id="UP000029844">
    <property type="component" value="Unassembled WGS sequence"/>
</dbReference>
<dbReference type="OrthoDB" id="9810047at2"/>
<dbReference type="Proteomes" id="UP000532866">
    <property type="component" value="Unassembled WGS sequence"/>
</dbReference>
<evidence type="ECO:0000256" key="6">
    <source>
        <dbReference type="ARBA" id="ARBA00023136"/>
    </source>
</evidence>
<dbReference type="GO" id="GO:0005886">
    <property type="term" value="C:plasma membrane"/>
    <property type="evidence" value="ECO:0007669"/>
    <property type="project" value="UniProtKB-SubCell"/>
</dbReference>
<evidence type="ECO:0000313" key="13">
    <source>
        <dbReference type="EMBL" id="MBC1373861.1"/>
    </source>
</evidence>
<evidence type="ECO:0000313" key="27">
    <source>
        <dbReference type="EMBL" id="MBC2309416.1"/>
    </source>
</evidence>
<dbReference type="Proteomes" id="UP000546806">
    <property type="component" value="Unassembled WGS sequence"/>
</dbReference>
<evidence type="ECO:0000313" key="12">
    <source>
        <dbReference type="EMBL" id="MBC1332289.1"/>
    </source>
</evidence>
<dbReference type="GO" id="GO:0015744">
    <property type="term" value="P:succinate transport"/>
    <property type="evidence" value="ECO:0007669"/>
    <property type="project" value="TreeGrafter"/>
</dbReference>
<evidence type="ECO:0000313" key="14">
    <source>
        <dbReference type="EMBL" id="MBC1490514.1"/>
    </source>
</evidence>
<evidence type="ECO:0000313" key="46">
    <source>
        <dbReference type="Proteomes" id="UP000586951"/>
    </source>
</evidence>
<comment type="similarity">
    <text evidence="7">Belongs to the ThrE exporter (TC 2.A.79) family.</text>
</comment>
<dbReference type="EMBL" id="JAARVG010000006">
    <property type="protein sequence ID" value="MBC1793466.1"/>
    <property type="molecule type" value="Genomic_DNA"/>
</dbReference>
<evidence type="ECO:0000256" key="4">
    <source>
        <dbReference type="ARBA" id="ARBA00022692"/>
    </source>
</evidence>
<reference evidence="10 29" key="1">
    <citation type="submission" date="2014-05" db="EMBL/GenBank/DDBJ databases">
        <title>Novel Listeriaceae from food processing environments.</title>
        <authorList>
            <person name="den Bakker H.C."/>
        </authorList>
    </citation>
    <scope>NUCLEOTIDE SEQUENCE [LARGE SCALE GENOMIC DNA]</scope>
    <source>
        <strain evidence="10 29">FSL A5-0281</strain>
    </source>
</reference>
<evidence type="ECO:0000313" key="40">
    <source>
        <dbReference type="Proteomes" id="UP000547643"/>
    </source>
</evidence>
<dbReference type="EMBL" id="JAASWV010000001">
    <property type="protein sequence ID" value="MBC2309416.1"/>
    <property type="molecule type" value="Genomic_DNA"/>
</dbReference>
<proteinExistence type="inferred from homology"/>
<evidence type="ECO:0000313" key="43">
    <source>
        <dbReference type="Proteomes" id="UP000553016"/>
    </source>
</evidence>
<evidence type="ECO:0000313" key="29">
    <source>
        <dbReference type="Proteomes" id="UP000029844"/>
    </source>
</evidence>
<evidence type="ECO:0000313" key="19">
    <source>
        <dbReference type="EMBL" id="MBC1797340.1"/>
    </source>
</evidence>
<sequence>MFWTVLMQLVFSFLATMAFAITTNVPRRSLIACGLTGTFGWMTYWILSHLDAGTTMSTLAGAFIVAIASFFFAKYKRLPVTIFNVPGIVPLVPGGLAYQAVRNFVLGDYIEAISFSVRVALVAGAIAAGLVLSEVLNHSIRRFREHKENI</sequence>
<dbReference type="EMBL" id="JAARUV010000004">
    <property type="protein sequence ID" value="MBC1779749.1"/>
    <property type="molecule type" value="Genomic_DNA"/>
</dbReference>
<dbReference type="Proteomes" id="UP000550367">
    <property type="component" value="Unassembled WGS sequence"/>
</dbReference>
<evidence type="ECO:0000313" key="34">
    <source>
        <dbReference type="Proteomes" id="UP000541735"/>
    </source>
</evidence>
<evidence type="ECO:0000313" key="21">
    <source>
        <dbReference type="EMBL" id="MBC2115283.1"/>
    </source>
</evidence>
<dbReference type="Proteomes" id="UP000541955">
    <property type="component" value="Unassembled WGS sequence"/>
</dbReference>
<evidence type="ECO:0000313" key="28">
    <source>
        <dbReference type="EMBL" id="MBC2370705.1"/>
    </source>
</evidence>
<protein>
    <submittedName>
        <fullName evidence="10">Membrane protein</fullName>
    </submittedName>
    <submittedName>
        <fullName evidence="11">Threonine/serine exporter</fullName>
    </submittedName>
</protein>
<dbReference type="EMBL" id="JAARRW010000003">
    <property type="protein sequence ID" value="MBC1562232.1"/>
    <property type="molecule type" value="Genomic_DNA"/>
</dbReference>
<dbReference type="InterPro" id="IPR050539">
    <property type="entry name" value="ThrE_Dicarb/AminoAcid_Exp"/>
</dbReference>
<evidence type="ECO:0000313" key="47">
    <source>
        <dbReference type="Proteomes" id="UP000591929"/>
    </source>
</evidence>
<keyword evidence="6 8" id="KW-0472">Membrane</keyword>
<evidence type="ECO:0000313" key="30">
    <source>
        <dbReference type="Proteomes" id="UP000529446"/>
    </source>
</evidence>
<evidence type="ECO:0000256" key="8">
    <source>
        <dbReference type="SAM" id="Phobius"/>
    </source>
</evidence>
<dbReference type="AlphaFoldDB" id="A0A099W6N0"/>
<dbReference type="Proteomes" id="UP000546244">
    <property type="component" value="Unassembled WGS sequence"/>
</dbReference>
<feature type="transmembrane region" description="Helical" evidence="8">
    <location>
        <begin position="44"/>
        <end position="73"/>
    </location>
</feature>
<dbReference type="GeneID" id="58718082"/>
<dbReference type="Proteomes" id="UP000543005">
    <property type="component" value="Unassembled WGS sequence"/>
</dbReference>
<evidence type="ECO:0000313" key="33">
    <source>
        <dbReference type="Proteomes" id="UP000539064"/>
    </source>
</evidence>
<dbReference type="Proteomes" id="UP000541735">
    <property type="component" value="Unassembled WGS sequence"/>
</dbReference>
<accession>A0A099W6N0</accession>
<evidence type="ECO:0000256" key="5">
    <source>
        <dbReference type="ARBA" id="ARBA00022989"/>
    </source>
</evidence>
<dbReference type="EMBL" id="JAARZA010000002">
    <property type="protein sequence ID" value="MBC2239926.1"/>
    <property type="molecule type" value="Genomic_DNA"/>
</dbReference>
<dbReference type="Proteomes" id="UP000539064">
    <property type="component" value="Unassembled WGS sequence"/>
</dbReference>
<dbReference type="STRING" id="1552123.EP57_12035"/>
<keyword evidence="4 8" id="KW-0812">Transmembrane</keyword>
<dbReference type="InterPro" id="IPR024528">
    <property type="entry name" value="ThrE_2"/>
</dbReference>
<evidence type="ECO:0000313" key="44">
    <source>
        <dbReference type="Proteomes" id="UP000565628"/>
    </source>
</evidence>
<dbReference type="EMBL" id="JAARWW010000002">
    <property type="protein sequence ID" value="MBC2003169.1"/>
    <property type="molecule type" value="Genomic_DNA"/>
</dbReference>
<dbReference type="EMBL" id="JAARVD010000005">
    <property type="protein sequence ID" value="MBC1797340.1"/>
    <property type="molecule type" value="Genomic_DNA"/>
</dbReference>
<evidence type="ECO:0000313" key="15">
    <source>
        <dbReference type="EMBL" id="MBC1562232.1"/>
    </source>
</evidence>
<evidence type="ECO:0000313" key="16">
    <source>
        <dbReference type="EMBL" id="MBC1566014.1"/>
    </source>
</evidence>
<dbReference type="eggNOG" id="COG3610">
    <property type="taxonomic scope" value="Bacteria"/>
</dbReference>
<dbReference type="Proteomes" id="UP000553016">
    <property type="component" value="Unassembled WGS sequence"/>
</dbReference>
<dbReference type="EMBL" id="JAAROV010000003">
    <property type="protein sequence ID" value="MBC1317382.1"/>
    <property type="molecule type" value="Genomic_DNA"/>
</dbReference>
<evidence type="ECO:0000259" key="9">
    <source>
        <dbReference type="Pfam" id="PF12821"/>
    </source>
</evidence>
<reference evidence="30 31" key="2">
    <citation type="submission" date="2020-03" db="EMBL/GenBank/DDBJ databases">
        <title>Soil Listeria distribution.</title>
        <authorList>
            <person name="Liao J."/>
            <person name="Wiedmann M."/>
        </authorList>
    </citation>
    <scope>NUCLEOTIDE SEQUENCE [LARGE SCALE GENOMIC DNA]</scope>
    <source>
        <strain evidence="27 44">FSL L7-0039</strain>
        <strain evidence="26 36">FSL L7-0051</strain>
        <strain evidence="25 45">FSL L7-0054</strain>
        <strain evidence="23 43">FSL L7-0149</strain>
        <strain evidence="24 42">FSL L7-0153</strain>
        <strain evidence="22 34">FSL L7-0259</strain>
        <strain evidence="21 30">FSL L7-0360</strain>
        <strain evidence="20 39">FSL L7-0435</strain>
        <strain evidence="18 33">FSL L7-0978</strain>
        <strain evidence="19 41">FSL L7-0990</strain>
        <strain evidence="17 40">FSL L7-1017</strain>
        <strain evidence="15 35">FSL L7-1387</strain>
        <strain evidence="16 46">FSL L7-1427</strain>
        <strain evidence="14 32">FSL L7-1547</strain>
        <strain evidence="13 47">FSL L7-1681</strain>
        <strain evidence="11 37">FSL L7-1816</strain>
        <strain evidence="12 31">FSL L7-1833</strain>
        <strain evidence="28 38">FSL L7-1850</strain>
    </source>
</reference>
<evidence type="ECO:0000256" key="1">
    <source>
        <dbReference type="ARBA" id="ARBA00004651"/>
    </source>
</evidence>
<feature type="domain" description="Threonine/Serine exporter ThrE" evidence="9">
    <location>
        <begin position="8"/>
        <end position="135"/>
    </location>
</feature>
<dbReference type="Proteomes" id="UP000585696">
    <property type="component" value="Unassembled WGS sequence"/>
</dbReference>
<keyword evidence="2" id="KW-1003">Cell membrane</keyword>
<evidence type="ECO:0000313" key="24">
    <source>
        <dbReference type="EMBL" id="MBC2244023.1"/>
    </source>
</evidence>
<evidence type="ECO:0000313" key="45">
    <source>
        <dbReference type="Proteomes" id="UP000585696"/>
    </source>
</evidence>
<dbReference type="EMBL" id="JAARPL010000021">
    <property type="protein sequence ID" value="MBC1373861.1"/>
    <property type="molecule type" value="Genomic_DNA"/>
</dbReference>
<dbReference type="PANTHER" id="PTHR34390">
    <property type="entry name" value="UPF0442 PROTEIN YJJB-RELATED"/>
    <property type="match status" value="1"/>
</dbReference>
<feature type="transmembrane region" description="Helical" evidence="8">
    <location>
        <begin position="80"/>
        <end position="101"/>
    </location>
</feature>
<dbReference type="EMBL" id="JAARYD010000002">
    <property type="protein sequence ID" value="MBC2175839.1"/>
    <property type="molecule type" value="Genomic_DNA"/>
</dbReference>
<dbReference type="Proteomes" id="UP000533953">
    <property type="component" value="Unassembled WGS sequence"/>
</dbReference>
<organism evidence="10 29">
    <name type="scientific">Listeria booriae</name>
    <dbReference type="NCBI Taxonomy" id="1552123"/>
    <lineage>
        <taxon>Bacteria</taxon>
        <taxon>Bacillati</taxon>
        <taxon>Bacillota</taxon>
        <taxon>Bacilli</taxon>
        <taxon>Bacillales</taxon>
        <taxon>Listeriaceae</taxon>
        <taxon>Listeria</taxon>
    </lineage>
</organism>
<evidence type="ECO:0000313" key="31">
    <source>
        <dbReference type="Proteomes" id="UP000532866"/>
    </source>
</evidence>
<evidence type="ECO:0000313" key="42">
    <source>
        <dbReference type="Proteomes" id="UP000550367"/>
    </source>
</evidence>
<evidence type="ECO:0000256" key="7">
    <source>
        <dbReference type="ARBA" id="ARBA00034125"/>
    </source>
</evidence>
<dbReference type="PANTHER" id="PTHR34390:SF1">
    <property type="entry name" value="SUCCINATE TRANSPORTER SUBUNIT YJJB-RELATED"/>
    <property type="match status" value="1"/>
</dbReference>
<evidence type="ECO:0000313" key="39">
    <source>
        <dbReference type="Proteomes" id="UP000546806"/>
    </source>
</evidence>
<feature type="transmembrane region" description="Helical" evidence="8">
    <location>
        <begin position="113"/>
        <end position="136"/>
    </location>
</feature>
<dbReference type="EMBL" id="JAARXI010000001">
    <property type="protein sequence ID" value="MBC2115283.1"/>
    <property type="molecule type" value="Genomic_DNA"/>
</dbReference>
<gene>
    <name evidence="10" type="ORF">EP57_12035</name>
    <name evidence="12" type="ORF">HB759_10125</name>
    <name evidence="11" type="ORF">HB811_11425</name>
    <name evidence="13" type="ORF">HB847_16055</name>
    <name evidence="15" type="ORF">HB902_09100</name>
    <name evidence="16" type="ORF">HB907_11385</name>
    <name evidence="28" type="ORF">HBP98_01675</name>
    <name evidence="17" type="ORF">HCA46_12970</name>
    <name evidence="18" type="ORF">HCA52_08575</name>
    <name evidence="19" type="ORF">HCA55_11440</name>
    <name evidence="20" type="ORF">HCA78_05260</name>
    <name evidence="21" type="ORF">HCB06_01505</name>
    <name evidence="24" type="ORF">HCB25_08065</name>
    <name evidence="22" type="ORF">HCB27_04385</name>
    <name evidence="23" type="ORF">HCB35_05525</name>
    <name evidence="25" type="ORF">HCB69_11830</name>
    <name evidence="26" type="ORF">HCC36_05440</name>
    <name evidence="14" type="ORF">HCI99_01595</name>
    <name evidence="27" type="ORF">HCJ81_00885</name>
</gene>
<evidence type="ECO:0000313" key="37">
    <source>
        <dbReference type="Proteomes" id="UP000543379"/>
    </source>
</evidence>
<dbReference type="EMBL" id="JAARZT010000008">
    <property type="protein sequence ID" value="MBC2292672.1"/>
    <property type="molecule type" value="Genomic_DNA"/>
</dbReference>
<dbReference type="Proteomes" id="UP000586951">
    <property type="component" value="Unassembled WGS sequence"/>
</dbReference>
<evidence type="ECO:0000256" key="2">
    <source>
        <dbReference type="ARBA" id="ARBA00022475"/>
    </source>
</evidence>
<comment type="subcellular location">
    <subcellularLocation>
        <location evidence="1">Cell membrane</location>
        <topology evidence="1">Multi-pass membrane protein</topology>
    </subcellularLocation>
</comment>
<evidence type="ECO:0000313" key="38">
    <source>
        <dbReference type="Proteomes" id="UP000546244"/>
    </source>
</evidence>
<keyword evidence="29" id="KW-1185">Reference proteome</keyword>
<evidence type="ECO:0000313" key="36">
    <source>
        <dbReference type="Proteomes" id="UP000543005"/>
    </source>
</evidence>
<dbReference type="EMBL" id="JNFA01000025">
    <property type="protein sequence ID" value="KGL39785.1"/>
    <property type="molecule type" value="Genomic_DNA"/>
</dbReference>
<dbReference type="EMBL" id="JAASTX010000002">
    <property type="protein sequence ID" value="MBC1490514.1"/>
    <property type="molecule type" value="Genomic_DNA"/>
</dbReference>
<dbReference type="Proteomes" id="UP000591929">
    <property type="component" value="Unassembled WGS sequence"/>
</dbReference>
<evidence type="ECO:0000313" key="17">
    <source>
        <dbReference type="EMBL" id="MBC1779749.1"/>
    </source>
</evidence>
<evidence type="ECO:0000313" key="41">
    <source>
        <dbReference type="Proteomes" id="UP000548082"/>
    </source>
</evidence>
<evidence type="ECO:0000313" key="22">
    <source>
        <dbReference type="EMBL" id="MBC2175839.1"/>
    </source>
</evidence>
<dbReference type="EMBL" id="JAARYY010000004">
    <property type="protein sequence ID" value="MBC2244023.1"/>
    <property type="molecule type" value="Genomic_DNA"/>
</dbReference>
<evidence type="ECO:0000313" key="23">
    <source>
        <dbReference type="EMBL" id="MBC2239926.1"/>
    </source>
</evidence>
<dbReference type="EMBL" id="JAARZS010000033">
    <property type="protein sequence ID" value="MBC2285068.1"/>
    <property type="molecule type" value="Genomic_DNA"/>
</dbReference>
<evidence type="ECO:0000313" key="26">
    <source>
        <dbReference type="EMBL" id="MBC2292672.1"/>
    </source>
</evidence>
<evidence type="ECO:0000313" key="11">
    <source>
        <dbReference type="EMBL" id="MBC1317382.1"/>
    </source>
</evidence>
<dbReference type="EMBL" id="JAARRU010000003">
    <property type="protein sequence ID" value="MBC1566014.1"/>
    <property type="molecule type" value="Genomic_DNA"/>
</dbReference>
<dbReference type="RefSeq" id="WP_036086989.1">
    <property type="nucleotide sequence ID" value="NZ_CBCSHQ010000018.1"/>
</dbReference>
<dbReference type="Proteomes" id="UP000548082">
    <property type="component" value="Unassembled WGS sequence"/>
</dbReference>
<evidence type="ECO:0000313" key="32">
    <source>
        <dbReference type="Proteomes" id="UP000533953"/>
    </source>
</evidence>
<dbReference type="Proteomes" id="UP000547643">
    <property type="component" value="Unassembled WGS sequence"/>
</dbReference>
<keyword evidence="3" id="KW-0997">Cell inner membrane</keyword>
<dbReference type="Proteomes" id="UP000543379">
    <property type="component" value="Unassembled WGS sequence"/>
</dbReference>
<dbReference type="EMBL" id="JAARMV010000001">
    <property type="protein sequence ID" value="MBC2370705.1"/>
    <property type="molecule type" value="Genomic_DNA"/>
</dbReference>